<reference evidence="2" key="1">
    <citation type="submission" date="2016-06" db="EMBL/GenBank/DDBJ databases">
        <title>Parallel loss of symbiosis genes in relatives of nitrogen-fixing non-legume Parasponia.</title>
        <authorList>
            <person name="Van Velzen R."/>
            <person name="Holmer R."/>
            <person name="Bu F."/>
            <person name="Rutten L."/>
            <person name="Van Zeijl A."/>
            <person name="Liu W."/>
            <person name="Santuari L."/>
            <person name="Cao Q."/>
            <person name="Sharma T."/>
            <person name="Shen D."/>
            <person name="Roswanjaya Y."/>
            <person name="Wardhani T."/>
            <person name="Kalhor M.S."/>
            <person name="Jansen J."/>
            <person name="Van den Hoogen J."/>
            <person name="Gungor B."/>
            <person name="Hartog M."/>
            <person name="Hontelez J."/>
            <person name="Verver J."/>
            <person name="Yang W.-C."/>
            <person name="Schijlen E."/>
            <person name="Repin R."/>
            <person name="Schilthuizen M."/>
            <person name="Schranz E."/>
            <person name="Heidstra R."/>
            <person name="Miyata K."/>
            <person name="Fedorova E."/>
            <person name="Kohlen W."/>
            <person name="Bisseling T."/>
            <person name="Smit S."/>
            <person name="Geurts R."/>
        </authorList>
    </citation>
    <scope>NUCLEOTIDE SEQUENCE [LARGE SCALE GENOMIC DNA]</scope>
    <source>
        <strain evidence="2">cv. WU1-14</strain>
    </source>
</reference>
<organism evidence="1 2">
    <name type="scientific">Parasponia andersonii</name>
    <name type="common">Sponia andersonii</name>
    <dbReference type="NCBI Taxonomy" id="3476"/>
    <lineage>
        <taxon>Eukaryota</taxon>
        <taxon>Viridiplantae</taxon>
        <taxon>Streptophyta</taxon>
        <taxon>Embryophyta</taxon>
        <taxon>Tracheophyta</taxon>
        <taxon>Spermatophyta</taxon>
        <taxon>Magnoliopsida</taxon>
        <taxon>eudicotyledons</taxon>
        <taxon>Gunneridae</taxon>
        <taxon>Pentapetalae</taxon>
        <taxon>rosids</taxon>
        <taxon>fabids</taxon>
        <taxon>Rosales</taxon>
        <taxon>Cannabaceae</taxon>
        <taxon>Parasponia</taxon>
    </lineage>
</organism>
<gene>
    <name evidence="1" type="ORF">PanWU01x14_118930</name>
</gene>
<accession>A0A2P5CVZ6</accession>
<comment type="caution">
    <text evidence="1">The sequence shown here is derived from an EMBL/GenBank/DDBJ whole genome shotgun (WGS) entry which is preliminary data.</text>
</comment>
<keyword evidence="2" id="KW-1185">Reference proteome</keyword>
<evidence type="ECO:0000313" key="1">
    <source>
        <dbReference type="EMBL" id="PON65187.1"/>
    </source>
</evidence>
<proteinExistence type="predicted"/>
<dbReference type="EMBL" id="JXTB01000090">
    <property type="protein sequence ID" value="PON65187.1"/>
    <property type="molecule type" value="Genomic_DNA"/>
</dbReference>
<dbReference type="AlphaFoldDB" id="A0A2P5CVZ6"/>
<evidence type="ECO:0000313" key="2">
    <source>
        <dbReference type="Proteomes" id="UP000237105"/>
    </source>
</evidence>
<name>A0A2P5CVZ6_PARAD</name>
<dbReference type="Proteomes" id="UP000237105">
    <property type="component" value="Unassembled WGS sequence"/>
</dbReference>
<sequence length="69" mass="7659">MGTNEPDNLFFGMTNPAFAANIGTFWLFPDAVDETVVPDILLLYFSTADVGSASKPVRIVIRVLRWRSP</sequence>
<protein>
    <submittedName>
        <fullName evidence="1">Uncharacterized protein</fullName>
    </submittedName>
</protein>